<dbReference type="InterPro" id="IPR002881">
    <property type="entry name" value="DUF58"/>
</dbReference>
<dbReference type="PANTHER" id="PTHR33608">
    <property type="entry name" value="BLL2464 PROTEIN"/>
    <property type="match status" value="1"/>
</dbReference>
<dbReference type="Proteomes" id="UP000045782">
    <property type="component" value="Unassembled WGS sequence"/>
</dbReference>
<dbReference type="PANTHER" id="PTHR33608:SF6">
    <property type="entry name" value="BLL2464 PROTEIN"/>
    <property type="match status" value="1"/>
</dbReference>
<reference evidence="2 3" key="1">
    <citation type="submission" date="2015-03" db="EMBL/GenBank/DDBJ databases">
        <authorList>
            <person name="Murphy D."/>
        </authorList>
    </citation>
    <scope>NUCLEOTIDE SEQUENCE [LARGE SCALE GENOMIC DNA]</scope>
    <source>
        <strain evidence="2 3">PAP088</strain>
    </source>
</reference>
<evidence type="ECO:0000313" key="3">
    <source>
        <dbReference type="Proteomes" id="UP000045782"/>
    </source>
</evidence>
<protein>
    <submittedName>
        <fullName evidence="2">Membrane protein</fullName>
    </submittedName>
</protein>
<gene>
    <name evidence="2" type="ORF">ERS075579_05319</name>
</gene>
<feature type="domain" description="DUF58" evidence="1">
    <location>
        <begin position="46"/>
        <end position="227"/>
    </location>
</feature>
<organism evidence="2 3">
    <name type="scientific">Mycobacteroides abscessus</name>
    <dbReference type="NCBI Taxonomy" id="36809"/>
    <lineage>
        <taxon>Bacteria</taxon>
        <taxon>Bacillati</taxon>
        <taxon>Actinomycetota</taxon>
        <taxon>Actinomycetes</taxon>
        <taxon>Mycobacteriales</taxon>
        <taxon>Mycobacteriaceae</taxon>
        <taxon>Mycobacteroides</taxon>
    </lineage>
</organism>
<dbReference type="AlphaFoldDB" id="A0A0U0ZUN6"/>
<name>A0A0U0ZUN6_9MYCO</name>
<dbReference type="RefSeq" id="WP_005064871.1">
    <property type="nucleotide sequence ID" value="NZ_AP022621.1"/>
</dbReference>
<dbReference type="EMBL" id="CSWP01000015">
    <property type="protein sequence ID" value="CPV73528.1"/>
    <property type="molecule type" value="Genomic_DNA"/>
</dbReference>
<evidence type="ECO:0000259" key="1">
    <source>
        <dbReference type="Pfam" id="PF01882"/>
    </source>
</evidence>
<accession>A0A0U0ZUN6</accession>
<evidence type="ECO:0000313" key="2">
    <source>
        <dbReference type="EMBL" id="CPV73528.1"/>
    </source>
</evidence>
<dbReference type="Pfam" id="PF01882">
    <property type="entry name" value="DUF58"/>
    <property type="match status" value="1"/>
</dbReference>
<sequence>MGVLLQQVKAETLTNNRLTGPTGMSRGLLEGEHRSMFHGRSLEFDDLRPYILGDDVRDIDWRASARSSSVLVKRFVSYRQQRILAVADIGRNMLALAASGEPKQRVAVNAVGVVGLIANSKGDEMGLVYGDEHASGRMPNRRGEPHLEHMLERINSRDITASGRSSIAAQLRYVERNYRHRHIVFVVSDEPDLSDELDGEFRRLAARHSVYWITIKDAPLVGVPELGGEGYDVDSGRSTLREEILGGGVIAAYRRAEAQREAAFEEYVNSSAIRCARVAGSRDLVKAITTMLKKASRAT</sequence>
<proteinExistence type="predicted"/>